<evidence type="ECO:0000313" key="9">
    <source>
        <dbReference type="EnsemblProtists" id="PYU1_T010965"/>
    </source>
</evidence>
<evidence type="ECO:0000256" key="1">
    <source>
        <dbReference type="ARBA" id="ARBA00022527"/>
    </source>
</evidence>
<dbReference type="GO" id="GO:0004674">
    <property type="term" value="F:protein serine/threonine kinase activity"/>
    <property type="evidence" value="ECO:0007669"/>
    <property type="project" value="UniProtKB-KW"/>
</dbReference>
<accession>K3X166</accession>
<keyword evidence="10" id="KW-1185">Reference proteome</keyword>
<keyword evidence="1" id="KW-0723">Serine/threonine-protein kinase</keyword>
<keyword evidence="5 6" id="KW-0067">ATP-binding</keyword>
<feature type="transmembrane region" description="Helical" evidence="7">
    <location>
        <begin position="104"/>
        <end position="128"/>
    </location>
</feature>
<dbReference type="GO" id="GO:0005524">
    <property type="term" value="F:ATP binding"/>
    <property type="evidence" value="ECO:0007669"/>
    <property type="project" value="UniProtKB-UniRule"/>
</dbReference>
<evidence type="ECO:0000313" key="10">
    <source>
        <dbReference type="Proteomes" id="UP000019132"/>
    </source>
</evidence>
<organism evidence="9 10">
    <name type="scientific">Globisporangium ultimum (strain ATCC 200006 / CBS 805.95 / DAOM BR144)</name>
    <name type="common">Pythium ultimum</name>
    <dbReference type="NCBI Taxonomy" id="431595"/>
    <lineage>
        <taxon>Eukaryota</taxon>
        <taxon>Sar</taxon>
        <taxon>Stramenopiles</taxon>
        <taxon>Oomycota</taxon>
        <taxon>Peronosporomycetes</taxon>
        <taxon>Pythiales</taxon>
        <taxon>Pythiaceae</taxon>
        <taxon>Globisporangium</taxon>
    </lineage>
</organism>
<dbReference type="Proteomes" id="UP000019132">
    <property type="component" value="Unassembled WGS sequence"/>
</dbReference>
<dbReference type="InterPro" id="IPR001245">
    <property type="entry name" value="Ser-Thr/Tyr_kinase_cat_dom"/>
</dbReference>
<proteinExistence type="predicted"/>
<dbReference type="PROSITE" id="PS51257">
    <property type="entry name" value="PROKAR_LIPOPROTEIN"/>
    <property type="match status" value="1"/>
</dbReference>
<dbReference type="STRING" id="431595.K3X166"/>
<dbReference type="PANTHER" id="PTHR44329">
    <property type="entry name" value="SERINE/THREONINE-PROTEIN KINASE TNNI3K-RELATED"/>
    <property type="match status" value="1"/>
</dbReference>
<protein>
    <recommendedName>
        <fullName evidence="8">Protein kinase domain-containing protein</fullName>
    </recommendedName>
</protein>
<sequence length="628" mass="70317">MLRRALAATADAEVSSSWISSWVYVQWTLLIAACIASLYLAIHSITLYQLKKRTTDLVLLVIGLSDFAFSALEVLKQYLEYSYVGVYDREVSGVGRKPVETGELLLGALSRFGFFMSISWVVYLSLVMRETSTEFLYIRRNFFVSLCASAVYGAMFSSLQSIDNRFGYTMNAVVLLAIQVSTFLTIAANVKFVKQTRINENNQGRNVIQRLAVYCVCAAWSTLPFMVALVASQEHVGFGAVTESFNYVLPIANAILFGTSIVCCCQRPESKEFDSRKTESLNNGPHLLESLHEMITEGPVVKIGEGSSAVVYKTQWLGITVAMKCIRLQGAEAANFQELYMTYVSDVQSEFCDEAALAAQLRHPNITLFIKLGSYKGSMCLVNEYCARGSLRDVLKANPLLDWSTKVRLAFEAAKGLAFMHNREPIYLHRDIKASNILVTEDWTAKISDFGISRIATDYRAVAAKKVNRGHGIQEEEDGEEDTSDVTTFAGTWRWNAPEVMKNPNECRFNRATDVYSFGVALWEILTNGSIPFSDIAFDHQVRTLVANGERPRFPPGALRRAPPEFVELIKKCWHQKPDRRATAQEIMLKLGSLEFTLSNADNSSRGMSRQAFSDNYYQALDSSRSFV</sequence>
<dbReference type="SMART" id="SM00220">
    <property type="entry name" value="S_TKc"/>
    <property type="match status" value="1"/>
</dbReference>
<dbReference type="SUPFAM" id="SSF56112">
    <property type="entry name" value="Protein kinase-like (PK-like)"/>
    <property type="match status" value="1"/>
</dbReference>
<feature type="transmembrane region" description="Helical" evidence="7">
    <location>
        <begin position="168"/>
        <end position="190"/>
    </location>
</feature>
<keyword evidence="4" id="KW-0418">Kinase</keyword>
<reference evidence="10" key="2">
    <citation type="submission" date="2010-04" db="EMBL/GenBank/DDBJ databases">
        <authorList>
            <person name="Buell R."/>
            <person name="Hamilton J."/>
            <person name="Hostetler J."/>
        </authorList>
    </citation>
    <scope>NUCLEOTIDE SEQUENCE [LARGE SCALE GENOMIC DNA]</scope>
    <source>
        <strain evidence="10">DAOM:BR144</strain>
    </source>
</reference>
<evidence type="ECO:0000259" key="8">
    <source>
        <dbReference type="PROSITE" id="PS50011"/>
    </source>
</evidence>
<feature type="domain" description="Protein kinase" evidence="8">
    <location>
        <begin position="297"/>
        <end position="597"/>
    </location>
</feature>
<dbReference type="EnsemblProtists" id="PYU1_T010965">
    <property type="protein sequence ID" value="PYU1_T010965"/>
    <property type="gene ID" value="PYU1_G010942"/>
</dbReference>
<keyword evidence="7" id="KW-0812">Transmembrane</keyword>
<dbReference type="InParanoid" id="K3X166"/>
<dbReference type="PROSITE" id="PS00107">
    <property type="entry name" value="PROTEIN_KINASE_ATP"/>
    <property type="match status" value="1"/>
</dbReference>
<dbReference type="InterPro" id="IPR008271">
    <property type="entry name" value="Ser/Thr_kinase_AS"/>
</dbReference>
<dbReference type="PROSITE" id="PS50011">
    <property type="entry name" value="PROTEIN_KINASE_DOM"/>
    <property type="match status" value="1"/>
</dbReference>
<dbReference type="CDD" id="cd13999">
    <property type="entry name" value="STKc_MAP3K-like"/>
    <property type="match status" value="1"/>
</dbReference>
<keyword evidence="7" id="KW-1133">Transmembrane helix</keyword>
<dbReference type="HOGENOM" id="CLU_430551_0_0_1"/>
<dbReference type="PROSITE" id="PS00108">
    <property type="entry name" value="PROTEIN_KINASE_ST"/>
    <property type="match status" value="1"/>
</dbReference>
<evidence type="ECO:0000256" key="2">
    <source>
        <dbReference type="ARBA" id="ARBA00022679"/>
    </source>
</evidence>
<dbReference type="eggNOG" id="KOG0192">
    <property type="taxonomic scope" value="Eukaryota"/>
</dbReference>
<feature type="transmembrane region" description="Helical" evidence="7">
    <location>
        <begin position="140"/>
        <end position="162"/>
    </location>
</feature>
<dbReference type="PANTHER" id="PTHR44329:SF288">
    <property type="entry name" value="MITOGEN-ACTIVATED PROTEIN KINASE KINASE KINASE 20"/>
    <property type="match status" value="1"/>
</dbReference>
<dbReference type="Gene3D" id="1.10.510.10">
    <property type="entry name" value="Transferase(Phosphotransferase) domain 1"/>
    <property type="match status" value="1"/>
</dbReference>
<dbReference type="OMA" id="NEYCARG"/>
<evidence type="ECO:0000256" key="7">
    <source>
        <dbReference type="SAM" id="Phobius"/>
    </source>
</evidence>
<evidence type="ECO:0000256" key="6">
    <source>
        <dbReference type="PROSITE-ProRule" id="PRU10141"/>
    </source>
</evidence>
<dbReference type="Pfam" id="PF07714">
    <property type="entry name" value="PK_Tyr_Ser-Thr"/>
    <property type="match status" value="1"/>
</dbReference>
<dbReference type="VEuPathDB" id="FungiDB:PYU1_G010942"/>
<feature type="transmembrane region" description="Helical" evidence="7">
    <location>
        <begin position="24"/>
        <end position="45"/>
    </location>
</feature>
<reference evidence="9" key="3">
    <citation type="submission" date="2015-02" db="UniProtKB">
        <authorList>
            <consortium name="EnsemblProtists"/>
        </authorList>
    </citation>
    <scope>IDENTIFICATION</scope>
    <source>
        <strain evidence="9">DAOM BR144</strain>
    </source>
</reference>
<feature type="binding site" evidence="6">
    <location>
        <position position="324"/>
    </location>
    <ligand>
        <name>ATP</name>
        <dbReference type="ChEBI" id="CHEBI:30616"/>
    </ligand>
</feature>
<feature type="transmembrane region" description="Helical" evidence="7">
    <location>
        <begin position="211"/>
        <end position="232"/>
    </location>
</feature>
<dbReference type="InterPro" id="IPR000719">
    <property type="entry name" value="Prot_kinase_dom"/>
</dbReference>
<keyword evidence="7" id="KW-0472">Membrane</keyword>
<keyword evidence="2" id="KW-0808">Transferase</keyword>
<dbReference type="AlphaFoldDB" id="K3X166"/>
<dbReference type="EMBL" id="GL376590">
    <property type="status" value="NOT_ANNOTATED_CDS"/>
    <property type="molecule type" value="Genomic_DNA"/>
</dbReference>
<dbReference type="InterPro" id="IPR017441">
    <property type="entry name" value="Protein_kinase_ATP_BS"/>
</dbReference>
<dbReference type="InterPro" id="IPR011009">
    <property type="entry name" value="Kinase-like_dom_sf"/>
</dbReference>
<evidence type="ECO:0000256" key="5">
    <source>
        <dbReference type="ARBA" id="ARBA00022840"/>
    </source>
</evidence>
<dbReference type="InterPro" id="IPR051681">
    <property type="entry name" value="Ser/Thr_Kinases-Pseudokinases"/>
</dbReference>
<keyword evidence="3 6" id="KW-0547">Nucleotide-binding</keyword>
<feature type="transmembrane region" description="Helical" evidence="7">
    <location>
        <begin position="57"/>
        <end position="75"/>
    </location>
</feature>
<reference evidence="10" key="1">
    <citation type="journal article" date="2010" name="Genome Biol.">
        <title>Genome sequence of the necrotrophic plant pathogen Pythium ultimum reveals original pathogenicity mechanisms and effector repertoire.</title>
        <authorList>
            <person name="Levesque C.A."/>
            <person name="Brouwer H."/>
            <person name="Cano L."/>
            <person name="Hamilton J.P."/>
            <person name="Holt C."/>
            <person name="Huitema E."/>
            <person name="Raffaele S."/>
            <person name="Robideau G.P."/>
            <person name="Thines M."/>
            <person name="Win J."/>
            <person name="Zerillo M.M."/>
            <person name="Beakes G.W."/>
            <person name="Boore J.L."/>
            <person name="Busam D."/>
            <person name="Dumas B."/>
            <person name="Ferriera S."/>
            <person name="Fuerstenberg S.I."/>
            <person name="Gachon C.M."/>
            <person name="Gaulin E."/>
            <person name="Govers F."/>
            <person name="Grenville-Briggs L."/>
            <person name="Horner N."/>
            <person name="Hostetler J."/>
            <person name="Jiang R.H."/>
            <person name="Johnson J."/>
            <person name="Krajaejun T."/>
            <person name="Lin H."/>
            <person name="Meijer H.J."/>
            <person name="Moore B."/>
            <person name="Morris P."/>
            <person name="Phuntmart V."/>
            <person name="Puiu D."/>
            <person name="Shetty J."/>
            <person name="Stajich J.E."/>
            <person name="Tripathy S."/>
            <person name="Wawra S."/>
            <person name="van West P."/>
            <person name="Whitty B.R."/>
            <person name="Coutinho P.M."/>
            <person name="Henrissat B."/>
            <person name="Martin F."/>
            <person name="Thomas P.D."/>
            <person name="Tyler B.M."/>
            <person name="De Vries R.P."/>
            <person name="Kamoun S."/>
            <person name="Yandell M."/>
            <person name="Tisserat N."/>
            <person name="Buell C.R."/>
        </authorList>
    </citation>
    <scope>NUCLEOTIDE SEQUENCE</scope>
    <source>
        <strain evidence="10">DAOM:BR144</strain>
    </source>
</reference>
<evidence type="ECO:0000256" key="3">
    <source>
        <dbReference type="ARBA" id="ARBA00022741"/>
    </source>
</evidence>
<evidence type="ECO:0000256" key="4">
    <source>
        <dbReference type="ARBA" id="ARBA00022777"/>
    </source>
</evidence>
<name>K3X166_GLOUD</name>